<proteinExistence type="predicted"/>
<dbReference type="InterPro" id="IPR029058">
    <property type="entry name" value="AB_hydrolase_fold"/>
</dbReference>
<keyword evidence="3" id="KW-1185">Reference proteome</keyword>
<keyword evidence="2" id="KW-0378">Hydrolase</keyword>
<sequence length="262" mass="30108">MQNNLAYYPTTLSRKAITLVAHGLNMKPAGMLAIIQWLNEQGSDVYLVKLSGHHEQSIHIKHVTPTMWEEEMLHVYTIAKAASIQHNMPLFFVGYSLGALLGQAMILSLKRTNVFDKQILIAPATAVRNRSYVLKLFSFAYKKMMLPSFTPSPYRVHNFLPLTVFEVLFRNERTIVEAQFNTLNIPTLIFIDPKDELISYKKLVKFSRIFQLTNHEIIALDSNLKKRNAHYHHLVVSEGTMGKQNWEMVTQKMIAFLFGAEK</sequence>
<name>A0A4U3L6T8_9BACT</name>
<dbReference type="RefSeq" id="WP_137260694.1">
    <property type="nucleotide sequence ID" value="NZ_SZQL01000003.1"/>
</dbReference>
<reference evidence="2 3" key="1">
    <citation type="submission" date="2019-05" db="EMBL/GenBank/DDBJ databases">
        <title>Panacibacter sp. strain 17mud1-8 Genome sequencing and assembly.</title>
        <authorList>
            <person name="Chhetri G."/>
        </authorList>
    </citation>
    <scope>NUCLEOTIDE SEQUENCE [LARGE SCALE GENOMIC DNA]</scope>
    <source>
        <strain evidence="2 3">17mud1-8</strain>
    </source>
</reference>
<evidence type="ECO:0000259" key="1">
    <source>
        <dbReference type="Pfam" id="PF12146"/>
    </source>
</evidence>
<dbReference type="Proteomes" id="UP000305848">
    <property type="component" value="Unassembled WGS sequence"/>
</dbReference>
<organism evidence="2 3">
    <name type="scientific">Ilyomonas limi</name>
    <dbReference type="NCBI Taxonomy" id="2575867"/>
    <lineage>
        <taxon>Bacteria</taxon>
        <taxon>Pseudomonadati</taxon>
        <taxon>Bacteroidota</taxon>
        <taxon>Chitinophagia</taxon>
        <taxon>Chitinophagales</taxon>
        <taxon>Chitinophagaceae</taxon>
        <taxon>Ilyomonas</taxon>
    </lineage>
</organism>
<dbReference type="AlphaFoldDB" id="A0A4U3L6T8"/>
<accession>A0A4U3L6T8</accession>
<dbReference type="Pfam" id="PF12146">
    <property type="entry name" value="Hydrolase_4"/>
    <property type="match status" value="1"/>
</dbReference>
<dbReference type="OrthoDB" id="332676at2"/>
<comment type="caution">
    <text evidence="2">The sequence shown here is derived from an EMBL/GenBank/DDBJ whole genome shotgun (WGS) entry which is preliminary data.</text>
</comment>
<dbReference type="SUPFAM" id="SSF53474">
    <property type="entry name" value="alpha/beta-Hydrolases"/>
    <property type="match status" value="1"/>
</dbReference>
<gene>
    <name evidence="2" type="ORF">FC093_05180</name>
</gene>
<protein>
    <submittedName>
        <fullName evidence="2">Alpha/beta hydrolase</fullName>
    </submittedName>
</protein>
<dbReference type="GO" id="GO:0016787">
    <property type="term" value="F:hydrolase activity"/>
    <property type="evidence" value="ECO:0007669"/>
    <property type="project" value="UniProtKB-KW"/>
</dbReference>
<dbReference type="InterPro" id="IPR022742">
    <property type="entry name" value="Hydrolase_4"/>
</dbReference>
<dbReference type="EMBL" id="SZQL01000003">
    <property type="protein sequence ID" value="TKK70149.1"/>
    <property type="molecule type" value="Genomic_DNA"/>
</dbReference>
<evidence type="ECO:0000313" key="2">
    <source>
        <dbReference type="EMBL" id="TKK70149.1"/>
    </source>
</evidence>
<evidence type="ECO:0000313" key="3">
    <source>
        <dbReference type="Proteomes" id="UP000305848"/>
    </source>
</evidence>
<feature type="domain" description="Serine aminopeptidase S33" evidence="1">
    <location>
        <begin position="14"/>
        <end position="137"/>
    </location>
</feature>
<dbReference type="Gene3D" id="3.40.50.1820">
    <property type="entry name" value="alpha/beta hydrolase"/>
    <property type="match status" value="1"/>
</dbReference>